<organism evidence="1 2">
    <name type="scientific">Streptomyces rubiginosohelvolus</name>
    <dbReference type="NCBI Taxonomy" id="67362"/>
    <lineage>
        <taxon>Bacteria</taxon>
        <taxon>Bacillati</taxon>
        <taxon>Actinomycetota</taxon>
        <taxon>Actinomycetes</taxon>
        <taxon>Kitasatosporales</taxon>
        <taxon>Streptomycetaceae</taxon>
        <taxon>Streptomyces</taxon>
    </lineage>
</organism>
<protein>
    <submittedName>
        <fullName evidence="1">Uncharacterized protein</fullName>
    </submittedName>
</protein>
<evidence type="ECO:0000313" key="2">
    <source>
        <dbReference type="Proteomes" id="UP000624183"/>
    </source>
</evidence>
<keyword evidence="2" id="KW-1185">Reference proteome</keyword>
<evidence type="ECO:0000313" key="1">
    <source>
        <dbReference type="EMBL" id="GGZ42544.1"/>
    </source>
</evidence>
<sequence length="324" mass="36679">MHCDFKQLLCAPLHRYHLAMLKRKIVFYRWLASDPQRSFDLHRVVGDLAAHITADPTFAITRSNEVATAVEVVDVGDENNPTNVILYALRSPENRPLQWEPGQPISAIRLEDGQYPADVTHLSIFPNGYATQDAHGYAPRPGRFSFFLRKKMREKISFEPLFTPDMIERMRHLKGRLRGANIAFTQAEYTSGNPGGGGSLSVLWPQALRQKVPVVRVDLSMGKFGPRDRYLDNAVDDAVFELAENSNDQIEKLIVRGSNPQTGAIEEINLLKNRLQMEKEFAPSQGVPSLPERSEVFFAMDQAYKEFYRNGVLDQAGHAQILRE</sequence>
<dbReference type="Proteomes" id="UP000624183">
    <property type="component" value="Unassembled WGS sequence"/>
</dbReference>
<comment type="caution">
    <text evidence="1">The sequence shown here is derived from an EMBL/GenBank/DDBJ whole genome shotgun (WGS) entry which is preliminary data.</text>
</comment>
<name>A0ABQ3BFA0_9ACTN</name>
<gene>
    <name evidence="1" type="ORF">GCM10010328_15600</name>
</gene>
<proteinExistence type="predicted"/>
<dbReference type="EMBL" id="BMUW01000002">
    <property type="protein sequence ID" value="GGZ42544.1"/>
    <property type="molecule type" value="Genomic_DNA"/>
</dbReference>
<accession>A0ABQ3BFA0</accession>
<reference evidence="2" key="1">
    <citation type="journal article" date="2019" name="Int. J. Syst. Evol. Microbiol.">
        <title>The Global Catalogue of Microorganisms (GCM) 10K type strain sequencing project: providing services to taxonomists for standard genome sequencing and annotation.</title>
        <authorList>
            <consortium name="The Broad Institute Genomics Platform"/>
            <consortium name="The Broad Institute Genome Sequencing Center for Infectious Disease"/>
            <person name="Wu L."/>
            <person name="Ma J."/>
        </authorList>
    </citation>
    <scope>NUCLEOTIDE SEQUENCE [LARGE SCALE GENOMIC DNA]</scope>
    <source>
        <strain evidence="2">JCM 4602</strain>
    </source>
</reference>